<dbReference type="InterPro" id="IPR016032">
    <property type="entry name" value="Sig_transdc_resp-reg_C-effctor"/>
</dbReference>
<keyword evidence="5" id="KW-0804">Transcription</keyword>
<dbReference type="SMART" id="SM00448">
    <property type="entry name" value="REC"/>
    <property type="match status" value="1"/>
</dbReference>
<evidence type="ECO:0000256" key="7">
    <source>
        <dbReference type="PROSITE-ProRule" id="PRU01091"/>
    </source>
</evidence>
<dbReference type="PANTHER" id="PTHR48111">
    <property type="entry name" value="REGULATOR OF RPOS"/>
    <property type="match status" value="1"/>
</dbReference>
<reference evidence="10 11" key="1">
    <citation type="submission" date="2019-02" db="EMBL/GenBank/DDBJ databases">
        <authorList>
            <person name="Goldberg S.R."/>
            <person name="Haltli B.A."/>
            <person name="Correa H."/>
            <person name="Russell K.G."/>
        </authorList>
    </citation>
    <scope>NUCLEOTIDE SEQUENCE [LARGE SCALE GENOMIC DNA]</scope>
    <source>
        <strain evidence="10 11">JCM 16186</strain>
    </source>
</reference>
<feature type="domain" description="Response regulatory" evidence="8">
    <location>
        <begin position="2"/>
        <end position="116"/>
    </location>
</feature>
<dbReference type="CDD" id="cd00383">
    <property type="entry name" value="trans_reg_C"/>
    <property type="match status" value="1"/>
</dbReference>
<organism evidence="10 11">
    <name type="scientific">Fulvivirga kasyanovii</name>
    <dbReference type="NCBI Taxonomy" id="396812"/>
    <lineage>
        <taxon>Bacteria</taxon>
        <taxon>Pseudomonadati</taxon>
        <taxon>Bacteroidota</taxon>
        <taxon>Cytophagia</taxon>
        <taxon>Cytophagales</taxon>
        <taxon>Fulvivirgaceae</taxon>
        <taxon>Fulvivirga</taxon>
    </lineage>
</organism>
<keyword evidence="1 6" id="KW-0597">Phosphoprotein</keyword>
<dbReference type="PANTHER" id="PTHR48111:SF22">
    <property type="entry name" value="REGULATOR OF RPOS"/>
    <property type="match status" value="1"/>
</dbReference>
<dbReference type="SUPFAM" id="SSF52172">
    <property type="entry name" value="CheY-like"/>
    <property type="match status" value="1"/>
</dbReference>
<evidence type="ECO:0000256" key="5">
    <source>
        <dbReference type="ARBA" id="ARBA00023163"/>
    </source>
</evidence>
<dbReference type="InterPro" id="IPR039420">
    <property type="entry name" value="WalR-like"/>
</dbReference>
<keyword evidence="2" id="KW-0902">Two-component regulatory system</keyword>
<dbReference type="RefSeq" id="WP_343033994.1">
    <property type="nucleotide sequence ID" value="NZ_BAAAFL010000012.1"/>
</dbReference>
<dbReference type="EMBL" id="SMLW01000673">
    <property type="protein sequence ID" value="MTI28836.1"/>
    <property type="molecule type" value="Genomic_DNA"/>
</dbReference>
<evidence type="ECO:0000256" key="3">
    <source>
        <dbReference type="ARBA" id="ARBA00023015"/>
    </source>
</evidence>
<accession>A0ABW9RY61</accession>
<evidence type="ECO:0000256" key="6">
    <source>
        <dbReference type="PROSITE-ProRule" id="PRU00169"/>
    </source>
</evidence>
<evidence type="ECO:0000259" key="8">
    <source>
        <dbReference type="PROSITE" id="PS50110"/>
    </source>
</evidence>
<protein>
    <submittedName>
        <fullName evidence="10">Response regulator transcription factor</fullName>
    </submittedName>
</protein>
<dbReference type="Gene3D" id="6.10.250.690">
    <property type="match status" value="1"/>
</dbReference>
<dbReference type="SUPFAM" id="SSF46894">
    <property type="entry name" value="C-terminal effector domain of the bipartite response regulators"/>
    <property type="match status" value="1"/>
</dbReference>
<gene>
    <name evidence="10" type="ORF">E1163_28005</name>
</gene>
<dbReference type="Gene3D" id="3.40.50.2300">
    <property type="match status" value="1"/>
</dbReference>
<evidence type="ECO:0000259" key="9">
    <source>
        <dbReference type="PROSITE" id="PS51755"/>
    </source>
</evidence>
<dbReference type="InterPro" id="IPR011006">
    <property type="entry name" value="CheY-like_superfamily"/>
</dbReference>
<evidence type="ECO:0000256" key="4">
    <source>
        <dbReference type="ARBA" id="ARBA00023125"/>
    </source>
</evidence>
<evidence type="ECO:0000313" key="11">
    <source>
        <dbReference type="Proteomes" id="UP000798808"/>
    </source>
</evidence>
<dbReference type="Gene3D" id="1.10.10.10">
    <property type="entry name" value="Winged helix-like DNA-binding domain superfamily/Winged helix DNA-binding domain"/>
    <property type="match status" value="1"/>
</dbReference>
<keyword evidence="4 7" id="KW-0238">DNA-binding</keyword>
<comment type="caution">
    <text evidence="10">The sequence shown here is derived from an EMBL/GenBank/DDBJ whole genome shotgun (WGS) entry which is preliminary data.</text>
</comment>
<keyword evidence="11" id="KW-1185">Reference proteome</keyword>
<dbReference type="PROSITE" id="PS50110">
    <property type="entry name" value="RESPONSE_REGULATORY"/>
    <property type="match status" value="1"/>
</dbReference>
<feature type="modified residue" description="4-aspartylphosphate" evidence="6">
    <location>
        <position position="51"/>
    </location>
</feature>
<dbReference type="PROSITE" id="PS51755">
    <property type="entry name" value="OMPR_PHOB"/>
    <property type="match status" value="1"/>
</dbReference>
<evidence type="ECO:0000256" key="1">
    <source>
        <dbReference type="ARBA" id="ARBA00022553"/>
    </source>
</evidence>
<proteinExistence type="predicted"/>
<evidence type="ECO:0000256" key="2">
    <source>
        <dbReference type="ARBA" id="ARBA00023012"/>
    </source>
</evidence>
<name>A0ABW9RY61_9BACT</name>
<sequence>MKILIVEDEENLAKSIAAYLKNESFLCEYAFTFPDALEKISAFDYDCILLDITLPGGSGLQLLQELKKMNKTDGVLIISAKDSLDDRLKGLKLGADDYLPKPFHMAELGARVHAIVRRRKFEGNDIVRFEEILLDLAAKAIHVNGEKVPLTKSEFDLLLFLISNKNRVVSKMAIAEHLTGDDADMMDSFDFIYAHIKNLKRKLTACGCKDYINTVYGLGYKFSL</sequence>
<feature type="DNA-binding region" description="OmpR/PhoB-type" evidence="7">
    <location>
        <begin position="124"/>
        <end position="224"/>
    </location>
</feature>
<dbReference type="Proteomes" id="UP000798808">
    <property type="component" value="Unassembled WGS sequence"/>
</dbReference>
<dbReference type="SMART" id="SM00862">
    <property type="entry name" value="Trans_reg_C"/>
    <property type="match status" value="1"/>
</dbReference>
<dbReference type="Pfam" id="PF00486">
    <property type="entry name" value="Trans_reg_C"/>
    <property type="match status" value="1"/>
</dbReference>
<dbReference type="InterPro" id="IPR001789">
    <property type="entry name" value="Sig_transdc_resp-reg_receiver"/>
</dbReference>
<dbReference type="InterPro" id="IPR036388">
    <property type="entry name" value="WH-like_DNA-bd_sf"/>
</dbReference>
<evidence type="ECO:0000313" key="10">
    <source>
        <dbReference type="EMBL" id="MTI28836.1"/>
    </source>
</evidence>
<keyword evidence="3" id="KW-0805">Transcription regulation</keyword>
<dbReference type="InterPro" id="IPR001867">
    <property type="entry name" value="OmpR/PhoB-type_DNA-bd"/>
</dbReference>
<feature type="domain" description="OmpR/PhoB-type" evidence="9">
    <location>
        <begin position="124"/>
        <end position="224"/>
    </location>
</feature>
<dbReference type="Pfam" id="PF00072">
    <property type="entry name" value="Response_reg"/>
    <property type="match status" value="1"/>
</dbReference>